<dbReference type="PANTHER" id="PTHR22550">
    <property type="entry name" value="SPORE GERMINATION PROTEIN"/>
    <property type="match status" value="1"/>
</dbReference>
<evidence type="ECO:0000313" key="7">
    <source>
        <dbReference type="EMBL" id="SQA77405.1"/>
    </source>
</evidence>
<organism evidence="7 8">
    <name type="scientific">Capnocytophaga ochracea</name>
    <dbReference type="NCBI Taxonomy" id="1018"/>
    <lineage>
        <taxon>Bacteria</taxon>
        <taxon>Pseudomonadati</taxon>
        <taxon>Bacteroidota</taxon>
        <taxon>Flavobacteriia</taxon>
        <taxon>Flavobacteriales</taxon>
        <taxon>Flavobacteriaceae</taxon>
        <taxon>Capnocytophaga</taxon>
    </lineage>
</organism>
<reference evidence="7 8" key="1">
    <citation type="submission" date="2018-06" db="EMBL/GenBank/DDBJ databases">
        <authorList>
            <consortium name="Pathogen Informatics"/>
            <person name="Doyle S."/>
        </authorList>
    </citation>
    <scope>NUCLEOTIDE SEQUENCE [LARGE SCALE GENOMIC DNA]</scope>
    <source>
        <strain evidence="7 8">NCTC11546</strain>
    </source>
</reference>
<dbReference type="SMART" id="SM00327">
    <property type="entry name" value="VWA"/>
    <property type="match status" value="1"/>
</dbReference>
<feature type="transmembrane region" description="Helical" evidence="5">
    <location>
        <begin position="309"/>
        <end position="327"/>
    </location>
</feature>
<dbReference type="Pfam" id="PF13519">
    <property type="entry name" value="VWA_2"/>
    <property type="match status" value="1"/>
</dbReference>
<evidence type="ECO:0000256" key="5">
    <source>
        <dbReference type="SAM" id="Phobius"/>
    </source>
</evidence>
<dbReference type="InterPro" id="IPR050768">
    <property type="entry name" value="UPF0353/GerABKA_families"/>
</dbReference>
<protein>
    <submittedName>
        <fullName evidence="7">Mg-chelatase subunit ChlD</fullName>
    </submittedName>
</protein>
<dbReference type="EMBL" id="UARG01000017">
    <property type="protein sequence ID" value="SQA77405.1"/>
    <property type="molecule type" value="Genomic_DNA"/>
</dbReference>
<evidence type="ECO:0000256" key="1">
    <source>
        <dbReference type="ARBA" id="ARBA00022475"/>
    </source>
</evidence>
<dbReference type="Proteomes" id="UP000249891">
    <property type="component" value="Unassembled WGS sequence"/>
</dbReference>
<evidence type="ECO:0000259" key="6">
    <source>
        <dbReference type="PROSITE" id="PS50234"/>
    </source>
</evidence>
<evidence type="ECO:0000256" key="3">
    <source>
        <dbReference type="ARBA" id="ARBA00022989"/>
    </source>
</evidence>
<evidence type="ECO:0000313" key="8">
    <source>
        <dbReference type="Proteomes" id="UP000249891"/>
    </source>
</evidence>
<dbReference type="AlphaFoldDB" id="A0A2X2RT10"/>
<dbReference type="InterPro" id="IPR002035">
    <property type="entry name" value="VWF_A"/>
</dbReference>
<dbReference type="RefSeq" id="WP_128090914.1">
    <property type="nucleotide sequence ID" value="NZ_UARG01000017.1"/>
</dbReference>
<feature type="transmembrane region" description="Helical" evidence="5">
    <location>
        <begin position="6"/>
        <end position="28"/>
    </location>
</feature>
<dbReference type="Gene3D" id="3.40.50.410">
    <property type="entry name" value="von Willebrand factor, type A domain"/>
    <property type="match status" value="1"/>
</dbReference>
<evidence type="ECO:0000256" key="2">
    <source>
        <dbReference type="ARBA" id="ARBA00022692"/>
    </source>
</evidence>
<dbReference type="PRINTS" id="PR00453">
    <property type="entry name" value="VWFADOMAIN"/>
</dbReference>
<keyword evidence="2 5" id="KW-0812">Transmembrane</keyword>
<gene>
    <name evidence="7" type="ORF">NCTC11546_00611</name>
</gene>
<proteinExistence type="predicted"/>
<sequence>MIHIDEKIYLWLIAVLIPLFIIFALSMLRKRRLQRQFASSPALRRLAPDRSRFKLWVKWSVLAVVLVLLSIALANPKIGTKIETVKREGVDIVFAIDVSKSMLAEDVAPNRLEKAKRIAFETISQLKGDRVGIVAYAASAYPQLALTTDHSAAKMFLQGMNTDMLSSQGTAIQEAIRMASNYFDENTPTARLLFILTDGEDHEMGATEIATEAQEKGVHIYTIGIGTEKGAPIPIKEGGGQTYKRDRNGEVVITKLNRELLQQIAINAGGEYLDGDNTQKVVSQINKILDGTEKSQFDTQKFVDFKDQFQWFLGGALLLLILDLAIFERKTQWVKKLNLFNEKEKDK</sequence>
<name>A0A2X2RT10_CAPOC</name>
<dbReference type="InterPro" id="IPR036465">
    <property type="entry name" value="vWFA_dom_sf"/>
</dbReference>
<dbReference type="SUPFAM" id="SSF53300">
    <property type="entry name" value="vWA-like"/>
    <property type="match status" value="1"/>
</dbReference>
<keyword evidence="4 5" id="KW-0472">Membrane</keyword>
<accession>A0A2X2RT10</accession>
<evidence type="ECO:0000256" key="4">
    <source>
        <dbReference type="ARBA" id="ARBA00023136"/>
    </source>
</evidence>
<feature type="transmembrane region" description="Helical" evidence="5">
    <location>
        <begin position="55"/>
        <end position="74"/>
    </location>
</feature>
<feature type="domain" description="VWFA" evidence="6">
    <location>
        <begin position="91"/>
        <end position="289"/>
    </location>
</feature>
<dbReference type="PROSITE" id="PS50234">
    <property type="entry name" value="VWFA"/>
    <property type="match status" value="1"/>
</dbReference>
<keyword evidence="1" id="KW-1003">Cell membrane</keyword>
<keyword evidence="3 5" id="KW-1133">Transmembrane helix</keyword>
<dbReference type="PANTHER" id="PTHR22550:SF5">
    <property type="entry name" value="LEUCINE ZIPPER PROTEIN 4"/>
    <property type="match status" value="1"/>
</dbReference>